<dbReference type="SUPFAM" id="SSF48452">
    <property type="entry name" value="TPR-like"/>
    <property type="match status" value="1"/>
</dbReference>
<feature type="transmembrane region" description="Helical" evidence="4">
    <location>
        <begin position="266"/>
        <end position="283"/>
    </location>
</feature>
<evidence type="ECO:0000313" key="6">
    <source>
        <dbReference type="Proteomes" id="UP000322814"/>
    </source>
</evidence>
<dbReference type="Pfam" id="PF13414">
    <property type="entry name" value="TPR_11"/>
    <property type="match status" value="1"/>
</dbReference>
<evidence type="ECO:0000256" key="4">
    <source>
        <dbReference type="SAM" id="Phobius"/>
    </source>
</evidence>
<evidence type="ECO:0000313" key="5">
    <source>
        <dbReference type="EMBL" id="TXJ37812.1"/>
    </source>
</evidence>
<feature type="transmembrane region" description="Helical" evidence="4">
    <location>
        <begin position="233"/>
        <end position="254"/>
    </location>
</feature>
<evidence type="ECO:0000256" key="2">
    <source>
        <dbReference type="ARBA" id="ARBA00022803"/>
    </source>
</evidence>
<dbReference type="AlphaFoldDB" id="A0A5C8EM75"/>
<feature type="repeat" description="TPR" evidence="3">
    <location>
        <begin position="36"/>
        <end position="69"/>
    </location>
</feature>
<dbReference type="PANTHER" id="PTHR44858">
    <property type="entry name" value="TETRATRICOPEPTIDE REPEAT PROTEIN 6"/>
    <property type="match status" value="1"/>
</dbReference>
<name>A0A5C8EM75_9SPIR</name>
<dbReference type="Proteomes" id="UP000322814">
    <property type="component" value="Unassembled WGS sequence"/>
</dbReference>
<dbReference type="Gene3D" id="1.25.40.10">
    <property type="entry name" value="Tetratricopeptide repeat domain"/>
    <property type="match status" value="1"/>
</dbReference>
<organism evidence="5 6">
    <name type="scientific">Brachyspira aalborgi</name>
    <dbReference type="NCBI Taxonomy" id="29522"/>
    <lineage>
        <taxon>Bacteria</taxon>
        <taxon>Pseudomonadati</taxon>
        <taxon>Spirochaetota</taxon>
        <taxon>Spirochaetia</taxon>
        <taxon>Brachyspirales</taxon>
        <taxon>Brachyspiraceae</taxon>
        <taxon>Brachyspira</taxon>
    </lineage>
</organism>
<gene>
    <name evidence="5" type="ORF">EPJ78_03635</name>
</gene>
<keyword evidence="4" id="KW-1133">Transmembrane helix</keyword>
<proteinExistence type="predicted"/>
<keyword evidence="2 3" id="KW-0802">TPR repeat</keyword>
<protein>
    <submittedName>
        <fullName evidence="5">Tetratricopeptide repeat protein</fullName>
    </submittedName>
</protein>
<dbReference type="InterPro" id="IPR019734">
    <property type="entry name" value="TPR_rpt"/>
</dbReference>
<dbReference type="EMBL" id="SAYB01000003">
    <property type="protein sequence ID" value="TXJ37812.1"/>
    <property type="molecule type" value="Genomic_DNA"/>
</dbReference>
<evidence type="ECO:0000256" key="1">
    <source>
        <dbReference type="ARBA" id="ARBA00022737"/>
    </source>
</evidence>
<feature type="repeat" description="TPR" evidence="3">
    <location>
        <begin position="70"/>
        <end position="103"/>
    </location>
</feature>
<keyword evidence="4" id="KW-0812">Transmembrane</keyword>
<dbReference type="PROSITE" id="PS50005">
    <property type="entry name" value="TPR"/>
    <property type="match status" value="2"/>
</dbReference>
<comment type="caution">
    <text evidence="5">The sequence shown here is derived from an EMBL/GenBank/DDBJ whole genome shotgun (WGS) entry which is preliminary data.</text>
</comment>
<keyword evidence="1" id="KW-0677">Repeat</keyword>
<dbReference type="InterPro" id="IPR011990">
    <property type="entry name" value="TPR-like_helical_dom_sf"/>
</dbReference>
<reference evidence="5 6" key="1">
    <citation type="journal article" date="1992" name="Lakartidningen">
        <title>[Penicillin V and not amoxicillin is the first choice preparation in acute otitis].</title>
        <authorList>
            <person name="Kamme C."/>
            <person name="Lundgren K."/>
            <person name="Prellner K."/>
        </authorList>
    </citation>
    <scope>NUCLEOTIDE SEQUENCE [LARGE SCALE GENOMIC DNA]</scope>
    <source>
        <strain evidence="5 6">PC4580III</strain>
    </source>
</reference>
<dbReference type="SMART" id="SM00028">
    <property type="entry name" value="TPR"/>
    <property type="match status" value="3"/>
</dbReference>
<dbReference type="PANTHER" id="PTHR44858:SF1">
    <property type="entry name" value="UDP-N-ACETYLGLUCOSAMINE--PEPTIDE N-ACETYLGLUCOSAMINYLTRANSFERASE SPINDLY-RELATED"/>
    <property type="match status" value="1"/>
</dbReference>
<evidence type="ECO:0000256" key="3">
    <source>
        <dbReference type="PROSITE-ProRule" id="PRU00339"/>
    </source>
</evidence>
<sequence>MTKELENKISKLLNDKNYEEALKLCDNAIKSNSEDFQIYIYRGLAKNNLNRYEEAIEDYNTSIKLNSNNATPYYFIGLTKDNLGLYEEAINNYDKAIELNYPYIDPYIKKIDILEKLNSEEIFDFIRKCLYLNSEPLKNRILQFNLSKIEKYDKDINKVNDCFEQTDYKELKNRLDNINAIYDKIKQQEEKINSIHNDIITKNTAIINSELAAYFNQKVNDLEKNLNKFSKTFIFMVIVDIISIIGLFCLNMSLTNFKNDNIFFDIRIAILSIGIIGLLLWITKYFNRRTHETVQLKEDYEHKSLVLSSFLSYSKELEKLSETDKQFLLDYISKVSSTINKSPASNLNKRKGDNTPIEDLSELLSHLSGLINSKKN</sequence>
<dbReference type="RefSeq" id="WP_147770556.1">
    <property type="nucleotide sequence ID" value="NZ_SAYB01000003.1"/>
</dbReference>
<accession>A0A5C8EM75</accession>
<dbReference type="InterPro" id="IPR050498">
    <property type="entry name" value="Ycf3"/>
</dbReference>
<keyword evidence="4" id="KW-0472">Membrane</keyword>